<dbReference type="EMBL" id="GFPF01002141">
    <property type="protein sequence ID" value="MAA13287.1"/>
    <property type="molecule type" value="Transcribed_RNA"/>
</dbReference>
<evidence type="ECO:0000313" key="1">
    <source>
        <dbReference type="EMBL" id="MAA13287.1"/>
    </source>
</evidence>
<protein>
    <submittedName>
        <fullName evidence="1">Uncharacterized protein</fullName>
    </submittedName>
</protein>
<accession>A0A224Y6U3</accession>
<organism evidence="1">
    <name type="scientific">Rhipicephalus zambeziensis</name>
    <dbReference type="NCBI Taxonomy" id="60191"/>
    <lineage>
        <taxon>Eukaryota</taxon>
        <taxon>Metazoa</taxon>
        <taxon>Ecdysozoa</taxon>
        <taxon>Arthropoda</taxon>
        <taxon>Chelicerata</taxon>
        <taxon>Arachnida</taxon>
        <taxon>Acari</taxon>
        <taxon>Parasitiformes</taxon>
        <taxon>Ixodida</taxon>
        <taxon>Ixodoidea</taxon>
        <taxon>Ixodidae</taxon>
        <taxon>Rhipicephalinae</taxon>
        <taxon>Rhipicephalus</taxon>
        <taxon>Rhipicephalus</taxon>
    </lineage>
</organism>
<reference evidence="1" key="1">
    <citation type="journal article" date="2017" name="Parasit. Vectors">
        <title>Sialotranscriptomics of Rhipicephalus zambeziensis reveals intricate expression profiles of secretory proteins and suggests tight temporal transcriptional regulation during blood-feeding.</title>
        <authorList>
            <person name="de Castro M.H."/>
            <person name="de Klerk D."/>
            <person name="Pienaar R."/>
            <person name="Rees D.J.G."/>
            <person name="Mans B.J."/>
        </authorList>
    </citation>
    <scope>NUCLEOTIDE SEQUENCE</scope>
    <source>
        <tissue evidence="1">Salivary glands</tissue>
    </source>
</reference>
<name>A0A224Y6U3_9ACAR</name>
<dbReference type="AlphaFoldDB" id="A0A224Y6U3"/>
<sequence>MWNVFSSPHYIYKFYIPPCQTTRRVHTNQVHHLHLREEKKKSVASSKSHNTPLHKMQAFLQSCMHPHTLQNIFFPKEITKVGKKNCILNTCKGTETVSFAFFSCFVLFPPRET</sequence>
<proteinExistence type="predicted"/>